<organism evidence="1 2">
    <name type="scientific">Ignatzschineria larvae DSM 13226</name>
    <dbReference type="NCBI Taxonomy" id="1111732"/>
    <lineage>
        <taxon>Bacteria</taxon>
        <taxon>Pseudomonadati</taxon>
        <taxon>Pseudomonadota</taxon>
        <taxon>Gammaproteobacteria</taxon>
        <taxon>Cardiobacteriales</taxon>
        <taxon>Ignatzschineriaceae</taxon>
        <taxon>Ignatzschineria</taxon>
    </lineage>
</organism>
<accession>A0ABZ3BX98</accession>
<dbReference type="InterPro" id="IPR011009">
    <property type="entry name" value="Kinase-like_dom_sf"/>
</dbReference>
<gene>
    <name evidence="1" type="ORF">WMO13_07130</name>
</gene>
<dbReference type="SUPFAM" id="SSF56112">
    <property type="entry name" value="Protein kinase-like (PK-like)"/>
    <property type="match status" value="1"/>
</dbReference>
<dbReference type="InterPro" id="IPR029044">
    <property type="entry name" value="Nucleotide-diphossugar_trans"/>
</dbReference>
<keyword evidence="2" id="KW-1185">Reference proteome</keyword>
<name>A0ABZ3BX98_9GAMM</name>
<dbReference type="EMBL" id="CP150637">
    <property type="protein sequence ID" value="WZW87149.1"/>
    <property type="molecule type" value="Genomic_DNA"/>
</dbReference>
<dbReference type="Proteomes" id="UP001449178">
    <property type="component" value="Chromosome"/>
</dbReference>
<sequence>MIIITSSAYLSAEFQVELGAIPPTFLPLGNKKLLEHQVMTLRQYYDDQITLTLPESFEITEILQKQIDRLEIEVIQVPDQFSLSEAILYTLNVSATEDDKPVRILYGDTYIADFSFAEVSDDLIAIAKVKNSYNWEYVDTILHQDNLVWCGYFSFSHKSLLLKSLALVRDHFNEAVKYYTKNQIVSFGFTETWQDLGHINTYFAARANLTTQRAFNTLLINSGIVTKSGEPARKIEAEARWFEELPNHLRIFTPLYLGECTLKGRLGYSLEYLSSMPLNELFVHGQNQVQDWQVIFDETRRWFALSSTESKAVSAEIVKDYQRLIIDKTDERIAQFAKESGISLDLPTYYAGKKLPSIREICREMIEATLKLPSRLGILHGDLCFSNMLFDSRGLRLKLIDPRGLDSAGNFTIYGDLKYDYAKLTHSVIGLYDFIISGDFLIENAGTSEVVLHFDINERIIDIQALFAKTAFLEGVTLQDILPGVILLFFSMLPLHNDRPDRQEAMLLNGLRLYVVYLM</sequence>
<evidence type="ECO:0000313" key="2">
    <source>
        <dbReference type="Proteomes" id="UP001449178"/>
    </source>
</evidence>
<proteinExistence type="predicted"/>
<reference evidence="1 2" key="1">
    <citation type="submission" date="2024-03" db="EMBL/GenBank/DDBJ databases">
        <title>Complete Genome Sequence and Annotation of Ignatzschineria larvae DSM 13226.</title>
        <authorList>
            <person name="Cantrell E."/>
            <person name="Burcham Z.M."/>
        </authorList>
    </citation>
    <scope>NUCLEOTIDE SEQUENCE [LARGE SCALE GENOMIC DNA]</scope>
    <source>
        <strain evidence="1 2">DSM 13226</strain>
    </source>
</reference>
<protein>
    <recommendedName>
        <fullName evidence="3">Phosphotransferase enzyme family protein</fullName>
    </recommendedName>
</protein>
<dbReference type="SUPFAM" id="SSF53448">
    <property type="entry name" value="Nucleotide-diphospho-sugar transferases"/>
    <property type="match status" value="1"/>
</dbReference>
<dbReference type="Gene3D" id="3.90.550.10">
    <property type="entry name" value="Spore Coat Polysaccharide Biosynthesis Protein SpsA, Chain A"/>
    <property type="match status" value="1"/>
</dbReference>
<evidence type="ECO:0000313" key="1">
    <source>
        <dbReference type="EMBL" id="WZW87149.1"/>
    </source>
</evidence>
<dbReference type="RefSeq" id="WP_026879238.1">
    <property type="nucleotide sequence ID" value="NZ_AZOD01000029.1"/>
</dbReference>
<evidence type="ECO:0008006" key="3">
    <source>
        <dbReference type="Google" id="ProtNLM"/>
    </source>
</evidence>